<sequence>MSTNGAKPAFAAAAGRGALLAIAEPATANAPPAASVPATAVPISLAVRLERRRCAEELISCLPVSRGGELEGGAPWCVPHASGSETDKCRDPYGGWRNYGRLKEAEGGG</sequence>
<dbReference type="Proteomes" id="UP000654471">
    <property type="component" value="Unassembled WGS sequence"/>
</dbReference>
<evidence type="ECO:0000313" key="1">
    <source>
        <dbReference type="EMBL" id="GGU88769.1"/>
    </source>
</evidence>
<reference evidence="2" key="1">
    <citation type="journal article" date="2019" name="Int. J. Syst. Evol. Microbiol.">
        <title>The Global Catalogue of Microorganisms (GCM) 10K type strain sequencing project: providing services to taxonomists for standard genome sequencing and annotation.</title>
        <authorList>
            <consortium name="The Broad Institute Genomics Platform"/>
            <consortium name="The Broad Institute Genome Sequencing Center for Infectious Disease"/>
            <person name="Wu L."/>
            <person name="Ma J."/>
        </authorList>
    </citation>
    <scope>NUCLEOTIDE SEQUENCE [LARGE SCALE GENOMIC DNA]</scope>
    <source>
        <strain evidence="2">JCM 3399</strain>
    </source>
</reference>
<keyword evidence="2" id="KW-1185">Reference proteome</keyword>
<accession>A0ABQ2VJF0</accession>
<name>A0ABQ2VJF0_9ACTN</name>
<organism evidence="1 2">
    <name type="scientific">Streptomyces albospinus</name>
    <dbReference type="NCBI Taxonomy" id="285515"/>
    <lineage>
        <taxon>Bacteria</taxon>
        <taxon>Bacillati</taxon>
        <taxon>Actinomycetota</taxon>
        <taxon>Actinomycetes</taxon>
        <taxon>Kitasatosporales</taxon>
        <taxon>Streptomycetaceae</taxon>
        <taxon>Streptomyces</taxon>
    </lineage>
</organism>
<proteinExistence type="predicted"/>
<dbReference type="EMBL" id="BMRP01000032">
    <property type="protein sequence ID" value="GGU88769.1"/>
    <property type="molecule type" value="Genomic_DNA"/>
</dbReference>
<evidence type="ECO:0000313" key="2">
    <source>
        <dbReference type="Proteomes" id="UP000654471"/>
    </source>
</evidence>
<protein>
    <submittedName>
        <fullName evidence="1">Uncharacterized protein</fullName>
    </submittedName>
</protein>
<gene>
    <name evidence="1" type="ORF">GCM10010211_64090</name>
</gene>
<comment type="caution">
    <text evidence="1">The sequence shown here is derived from an EMBL/GenBank/DDBJ whole genome shotgun (WGS) entry which is preliminary data.</text>
</comment>